<gene>
    <name evidence="1" type="ORF">MYCIT1_LOCUS7664</name>
</gene>
<evidence type="ECO:0000313" key="2">
    <source>
        <dbReference type="Proteomes" id="UP001295794"/>
    </source>
</evidence>
<feature type="non-terminal residue" evidence="1">
    <location>
        <position position="1"/>
    </location>
</feature>
<feature type="non-terminal residue" evidence="1">
    <location>
        <position position="112"/>
    </location>
</feature>
<dbReference type="Proteomes" id="UP001295794">
    <property type="component" value="Unassembled WGS sequence"/>
</dbReference>
<name>A0AAD2GYY4_9AGAR</name>
<evidence type="ECO:0000313" key="1">
    <source>
        <dbReference type="EMBL" id="CAK5266121.1"/>
    </source>
</evidence>
<accession>A0AAD2GYY4</accession>
<reference evidence="1" key="1">
    <citation type="submission" date="2023-11" db="EMBL/GenBank/DDBJ databases">
        <authorList>
            <person name="De Vega J J."/>
            <person name="De Vega J J."/>
        </authorList>
    </citation>
    <scope>NUCLEOTIDE SEQUENCE</scope>
</reference>
<dbReference type="EMBL" id="CAVNYO010000107">
    <property type="protein sequence ID" value="CAK5266121.1"/>
    <property type="molecule type" value="Genomic_DNA"/>
</dbReference>
<proteinExistence type="predicted"/>
<keyword evidence="2" id="KW-1185">Reference proteome</keyword>
<dbReference type="AlphaFoldDB" id="A0AAD2GYY4"/>
<protein>
    <submittedName>
        <fullName evidence="1">Uncharacterized protein</fullName>
    </submittedName>
</protein>
<sequence>ALERAGHHVPRALVDHERRLSVITSVLVGLRDDPGGSVRNAEVQDLALHHEVVQSVHDLLDAGIPVPPVQVQDVDVLTFCAYLSWRALNPLVYWVQLISSSKSLELAVPYLG</sequence>
<organism evidence="1 2">
    <name type="scientific">Mycena citricolor</name>
    <dbReference type="NCBI Taxonomy" id="2018698"/>
    <lineage>
        <taxon>Eukaryota</taxon>
        <taxon>Fungi</taxon>
        <taxon>Dikarya</taxon>
        <taxon>Basidiomycota</taxon>
        <taxon>Agaricomycotina</taxon>
        <taxon>Agaricomycetes</taxon>
        <taxon>Agaricomycetidae</taxon>
        <taxon>Agaricales</taxon>
        <taxon>Marasmiineae</taxon>
        <taxon>Mycenaceae</taxon>
        <taxon>Mycena</taxon>
    </lineage>
</organism>
<comment type="caution">
    <text evidence="1">The sequence shown here is derived from an EMBL/GenBank/DDBJ whole genome shotgun (WGS) entry which is preliminary data.</text>
</comment>